<dbReference type="SMART" id="SM00487">
    <property type="entry name" value="DEXDc"/>
    <property type="match status" value="1"/>
</dbReference>
<dbReference type="CDD" id="cd17917">
    <property type="entry name" value="DEXHc_RHA-like"/>
    <property type="match status" value="1"/>
</dbReference>
<keyword evidence="4 8" id="KW-0347">Helicase</keyword>
<dbReference type="PROSITE" id="PS51194">
    <property type="entry name" value="HELICASE_CTER"/>
    <property type="match status" value="1"/>
</dbReference>
<dbReference type="GO" id="GO:0004386">
    <property type="term" value="F:helicase activity"/>
    <property type="evidence" value="ECO:0007669"/>
    <property type="project" value="UniProtKB-KW"/>
</dbReference>
<evidence type="ECO:0000313" key="9">
    <source>
        <dbReference type="Proteomes" id="UP000595917"/>
    </source>
</evidence>
<evidence type="ECO:0000256" key="1">
    <source>
        <dbReference type="ARBA" id="ARBA00008792"/>
    </source>
</evidence>
<dbReference type="SMART" id="SM00490">
    <property type="entry name" value="HELICc"/>
    <property type="match status" value="1"/>
</dbReference>
<dbReference type="PANTHER" id="PTHR18934:SF99">
    <property type="entry name" value="ATP-DEPENDENT RNA HELICASE DHX37-RELATED"/>
    <property type="match status" value="1"/>
</dbReference>
<gene>
    <name evidence="8" type="ORF">JFL75_13630</name>
</gene>
<evidence type="ECO:0000313" key="8">
    <source>
        <dbReference type="EMBL" id="QQO07978.1"/>
    </source>
</evidence>
<organism evidence="8 9">
    <name type="scientific">Breznakiella homolactica</name>
    <dbReference type="NCBI Taxonomy" id="2798577"/>
    <lineage>
        <taxon>Bacteria</taxon>
        <taxon>Pseudomonadati</taxon>
        <taxon>Spirochaetota</taxon>
        <taxon>Spirochaetia</taxon>
        <taxon>Spirochaetales</taxon>
        <taxon>Breznakiellaceae</taxon>
        <taxon>Breznakiella</taxon>
    </lineage>
</organism>
<dbReference type="KEGG" id="bhc:JFL75_13630"/>
<proteinExistence type="inferred from homology"/>
<dbReference type="GO" id="GO:0005524">
    <property type="term" value="F:ATP binding"/>
    <property type="evidence" value="ECO:0007669"/>
    <property type="project" value="UniProtKB-KW"/>
</dbReference>
<evidence type="ECO:0000256" key="2">
    <source>
        <dbReference type="ARBA" id="ARBA00022741"/>
    </source>
</evidence>
<dbReference type="EMBL" id="CP067089">
    <property type="protein sequence ID" value="QQO07978.1"/>
    <property type="molecule type" value="Genomic_DNA"/>
</dbReference>
<evidence type="ECO:0000256" key="4">
    <source>
        <dbReference type="ARBA" id="ARBA00022806"/>
    </source>
</evidence>
<dbReference type="Pfam" id="PF00270">
    <property type="entry name" value="DEAD"/>
    <property type="match status" value="1"/>
</dbReference>
<dbReference type="Gene3D" id="1.20.120.1080">
    <property type="match status" value="1"/>
</dbReference>
<reference evidence="8" key="1">
    <citation type="submission" date="2021-01" db="EMBL/GenBank/DDBJ databases">
        <title>Description of Breznakiella homolactica.</title>
        <authorList>
            <person name="Song Y."/>
            <person name="Brune A."/>
        </authorList>
    </citation>
    <scope>NUCLEOTIDE SEQUENCE</scope>
    <source>
        <strain evidence="8">RmG30</strain>
    </source>
</reference>
<dbReference type="InterPro" id="IPR011709">
    <property type="entry name" value="DEAD-box_helicase_OB_fold"/>
</dbReference>
<dbReference type="Gene3D" id="3.40.50.300">
    <property type="entry name" value="P-loop containing nucleotide triphosphate hydrolases"/>
    <property type="match status" value="2"/>
</dbReference>
<dbReference type="InterPro" id="IPR007502">
    <property type="entry name" value="Helicase-assoc_dom"/>
</dbReference>
<dbReference type="InterPro" id="IPR011545">
    <property type="entry name" value="DEAD/DEAH_box_helicase_dom"/>
</dbReference>
<dbReference type="SUPFAM" id="SSF52540">
    <property type="entry name" value="P-loop containing nucleoside triphosphate hydrolases"/>
    <property type="match status" value="1"/>
</dbReference>
<dbReference type="PROSITE" id="PS00690">
    <property type="entry name" value="DEAH_ATP_HELICASE"/>
    <property type="match status" value="1"/>
</dbReference>
<dbReference type="GO" id="GO:0003723">
    <property type="term" value="F:RNA binding"/>
    <property type="evidence" value="ECO:0007669"/>
    <property type="project" value="TreeGrafter"/>
</dbReference>
<dbReference type="InterPro" id="IPR014001">
    <property type="entry name" value="Helicase_ATP-bd"/>
</dbReference>
<keyword evidence="5" id="KW-0067">ATP-binding</keyword>
<protein>
    <submittedName>
        <fullName evidence="8">ATP-dependent RNA helicase</fullName>
    </submittedName>
</protein>
<keyword evidence="3" id="KW-0378">Hydrolase</keyword>
<dbReference type="Pfam" id="PF00271">
    <property type="entry name" value="Helicase_C"/>
    <property type="match status" value="1"/>
</dbReference>
<evidence type="ECO:0000256" key="5">
    <source>
        <dbReference type="ARBA" id="ARBA00022840"/>
    </source>
</evidence>
<dbReference type="GO" id="GO:0016787">
    <property type="term" value="F:hydrolase activity"/>
    <property type="evidence" value="ECO:0007669"/>
    <property type="project" value="UniProtKB-KW"/>
</dbReference>
<comment type="similarity">
    <text evidence="1">Belongs to the DEAD box helicase family. DEAH subfamily.</text>
</comment>
<dbReference type="PANTHER" id="PTHR18934">
    <property type="entry name" value="ATP-DEPENDENT RNA HELICASE"/>
    <property type="match status" value="1"/>
</dbReference>
<evidence type="ECO:0000256" key="3">
    <source>
        <dbReference type="ARBA" id="ARBA00022801"/>
    </source>
</evidence>
<dbReference type="CDD" id="cd18791">
    <property type="entry name" value="SF2_C_RHA"/>
    <property type="match status" value="1"/>
</dbReference>
<dbReference type="Pfam" id="PF21010">
    <property type="entry name" value="HA2_C"/>
    <property type="match status" value="1"/>
</dbReference>
<evidence type="ECO:0000259" key="7">
    <source>
        <dbReference type="PROSITE" id="PS51194"/>
    </source>
</evidence>
<dbReference type="SMART" id="SM00847">
    <property type="entry name" value="HA2"/>
    <property type="match status" value="1"/>
</dbReference>
<dbReference type="RefSeq" id="WP_215625284.1">
    <property type="nucleotide sequence ID" value="NZ_CP067089.2"/>
</dbReference>
<dbReference type="InterPro" id="IPR002464">
    <property type="entry name" value="DNA/RNA_helicase_DEAH_CS"/>
</dbReference>
<feature type="domain" description="Helicase ATP-binding" evidence="6">
    <location>
        <begin position="16"/>
        <end position="179"/>
    </location>
</feature>
<dbReference type="Proteomes" id="UP000595917">
    <property type="component" value="Chromosome"/>
</dbReference>
<dbReference type="InterPro" id="IPR001650">
    <property type="entry name" value="Helicase_C-like"/>
</dbReference>
<accession>A0A7T7XKP9</accession>
<keyword evidence="9" id="KW-1185">Reference proteome</keyword>
<name>A0A7T7XKP9_9SPIR</name>
<dbReference type="Pfam" id="PF07717">
    <property type="entry name" value="OB_NTP_bind"/>
    <property type="match status" value="1"/>
</dbReference>
<evidence type="ECO:0000259" key="6">
    <source>
        <dbReference type="PROSITE" id="PS51192"/>
    </source>
</evidence>
<dbReference type="InterPro" id="IPR027417">
    <property type="entry name" value="P-loop_NTPase"/>
</dbReference>
<dbReference type="PROSITE" id="PS51192">
    <property type="entry name" value="HELICASE_ATP_BIND_1"/>
    <property type="match status" value="1"/>
</dbReference>
<dbReference type="AlphaFoldDB" id="A0A7T7XKP9"/>
<feature type="domain" description="Helicase C-terminal" evidence="7">
    <location>
        <begin position="217"/>
        <end position="388"/>
    </location>
</feature>
<keyword evidence="2" id="KW-0547">Nucleotide-binding</keyword>
<sequence length="836" mass="93376">MDYLNLPVYRHKDLILNALQNNQVIVVESPTGSGKTTQMPVILHAAGYADRGIIGVTQPRRIAAVSVSEFIARQMGTTLPGLVGYKMRFEDRTDQSTAIKIMTDGILLQEMKLDPYLSKYGTIVVDEAHERSLNIDFILGLLKRVLEARKEFKVIISSATINTQVFSEYFGECPVVKIDAITYPVTVIYDPPATLEVQQAIQGSSSSQAAADARIEKIESIVGRVQEERRKGDVLIFLPGEKMIKDCMVRLAAAPYGRNLQLLPLYGRLGKEEQERVFLPAPRGKTKVVISTNIAETSVTIDGITTVIDSGLSKLNYYNPRTFTSSLIEGPISKASGNQRKGRAGRTQEGTCYRLYQRKDFENRPLFTTEEIYRTDLSEVVLRMADLGITAFEEFDFISPPGREGLIAAIETLNLLDALEADRTLSKIGKMMTDFPLPPRQSRIIVEAILKYPDVTQETIIAAAFLSTQSPYLLPPGEEMDARRAHHSFRDPAGDFVSYLKLYRAYKAAKDPAKFCENNYLDERAMGEIANVTEQLEQIVSAMGVPILNGGSTEDYLCSVARGLIQFVCIREGRDMYRSLTADRILIHPGSVMFRMDPQYIVAGEIVRTTRMYAMSVSPLSRNALMKISPDLFEALDANAAKGTGKSRKIRDFTNHIKIGAEVFDIETVKGKKTVMLPWEKLSRLKDAAVTDTAGIYKGLRGTIILNGKFVLLAGEKLELILTLLPSLDVEGALTRKWPRKKNFNVREELDSLLGFLPILVTPALWKQGKKELGFLCLFSDDDGNYWFKCSRGFHTALNESISSVESLIDELGDDVDIEKKNIVNQTYRRLSEYLG</sequence>